<reference evidence="2 4" key="2">
    <citation type="journal article" date="2013" name="Nature">
        <title>Insights into bilaterian evolution from three spiralian genomes.</title>
        <authorList>
            <person name="Simakov O."/>
            <person name="Marletaz F."/>
            <person name="Cho S.J."/>
            <person name="Edsinger-Gonzales E."/>
            <person name="Havlak P."/>
            <person name="Hellsten U."/>
            <person name="Kuo D.H."/>
            <person name="Larsson T."/>
            <person name="Lv J."/>
            <person name="Arendt D."/>
            <person name="Savage R."/>
            <person name="Osoegawa K."/>
            <person name="de Jong P."/>
            <person name="Grimwood J."/>
            <person name="Chapman J.A."/>
            <person name="Shapiro H."/>
            <person name="Aerts A."/>
            <person name="Otillar R.P."/>
            <person name="Terry A.Y."/>
            <person name="Boore J.L."/>
            <person name="Grigoriev I.V."/>
            <person name="Lindberg D.R."/>
            <person name="Seaver E.C."/>
            <person name="Weisblat D.A."/>
            <person name="Putnam N.H."/>
            <person name="Rokhsar D.S."/>
        </authorList>
    </citation>
    <scope>NUCLEOTIDE SEQUENCE</scope>
    <source>
        <strain evidence="2 4">I ESC-2004</strain>
    </source>
</reference>
<reference evidence="4" key="1">
    <citation type="submission" date="2012-12" db="EMBL/GenBank/DDBJ databases">
        <authorList>
            <person name="Hellsten U."/>
            <person name="Grimwood J."/>
            <person name="Chapman J.A."/>
            <person name="Shapiro H."/>
            <person name="Aerts A."/>
            <person name="Otillar R.P."/>
            <person name="Terry A.Y."/>
            <person name="Boore J.L."/>
            <person name="Simakov O."/>
            <person name="Marletaz F."/>
            <person name="Cho S.-J."/>
            <person name="Edsinger-Gonzales E."/>
            <person name="Havlak P."/>
            <person name="Kuo D.-H."/>
            <person name="Larsson T."/>
            <person name="Lv J."/>
            <person name="Arendt D."/>
            <person name="Savage R."/>
            <person name="Osoegawa K."/>
            <person name="de Jong P."/>
            <person name="Lindberg D.R."/>
            <person name="Seaver E.C."/>
            <person name="Weisblat D.A."/>
            <person name="Putnam N.H."/>
            <person name="Grigoriev I.V."/>
            <person name="Rokhsar D.S."/>
        </authorList>
    </citation>
    <scope>NUCLEOTIDE SEQUENCE</scope>
    <source>
        <strain evidence="4">I ESC-2004</strain>
    </source>
</reference>
<name>R7UKL5_CAPTE</name>
<feature type="compositionally biased region" description="Acidic residues" evidence="1">
    <location>
        <begin position="224"/>
        <end position="239"/>
    </location>
</feature>
<dbReference type="AlphaFoldDB" id="R7UKL5"/>
<organism evidence="2">
    <name type="scientific">Capitella teleta</name>
    <name type="common">Polychaete worm</name>
    <dbReference type="NCBI Taxonomy" id="283909"/>
    <lineage>
        <taxon>Eukaryota</taxon>
        <taxon>Metazoa</taxon>
        <taxon>Spiralia</taxon>
        <taxon>Lophotrochozoa</taxon>
        <taxon>Annelida</taxon>
        <taxon>Polychaeta</taxon>
        <taxon>Sedentaria</taxon>
        <taxon>Scolecida</taxon>
        <taxon>Capitellidae</taxon>
        <taxon>Capitella</taxon>
    </lineage>
</organism>
<dbReference type="HOGENOM" id="CLU_1129992_0_0_1"/>
<reference evidence="3" key="3">
    <citation type="submission" date="2015-06" db="UniProtKB">
        <authorList>
            <consortium name="EnsemblMetazoa"/>
        </authorList>
    </citation>
    <scope>IDENTIFICATION</scope>
</reference>
<evidence type="ECO:0000256" key="1">
    <source>
        <dbReference type="SAM" id="MobiDB-lite"/>
    </source>
</evidence>
<dbReference type="EnsemblMetazoa" id="CapteT193513">
    <property type="protein sequence ID" value="CapteP193513"/>
    <property type="gene ID" value="CapteG193513"/>
</dbReference>
<keyword evidence="4" id="KW-1185">Reference proteome</keyword>
<dbReference type="EMBL" id="KB302404">
    <property type="protein sequence ID" value="ELU04343.1"/>
    <property type="molecule type" value="Genomic_DNA"/>
</dbReference>
<proteinExistence type="predicted"/>
<accession>R7UKL5</accession>
<dbReference type="EMBL" id="AMQN01008187">
    <property type="status" value="NOT_ANNOTATED_CDS"/>
    <property type="molecule type" value="Genomic_DNA"/>
</dbReference>
<evidence type="ECO:0000313" key="2">
    <source>
        <dbReference type="EMBL" id="ELU04343.1"/>
    </source>
</evidence>
<dbReference type="Proteomes" id="UP000014760">
    <property type="component" value="Unassembled WGS sequence"/>
</dbReference>
<evidence type="ECO:0000313" key="4">
    <source>
        <dbReference type="Proteomes" id="UP000014760"/>
    </source>
</evidence>
<gene>
    <name evidence="2" type="ORF">CAPTEDRAFT_193513</name>
</gene>
<feature type="region of interest" description="Disordered" evidence="1">
    <location>
        <begin position="207"/>
        <end position="246"/>
    </location>
</feature>
<protein>
    <submittedName>
        <fullName evidence="2 3">Uncharacterized protein</fullName>
    </submittedName>
</protein>
<sequence>MGRGLPSIFSTTNKNYTKVNDDRIDFCNSLYYGVNEDIIRKMFMCKTFNNTSRFEYITPYSCASNIIPETASMATGIIPDTNKWTEVVKKKRVAIENRKKVRAIAKGMPKGLGTASASGFLRGSEPVKHLFVNRADHGTSPDMMKKYLNSKGVSALFAHATSKPDWTRGSFKVAIAAKDAEKVMCSDFWPAPIVCREWVPTLKKMTNKARGGATAPVAAKDDDGVAGDDACEDRLDDESTEHGGTH</sequence>
<evidence type="ECO:0000313" key="3">
    <source>
        <dbReference type="EnsemblMetazoa" id="CapteP193513"/>
    </source>
</evidence>